<reference evidence="4 5" key="2">
    <citation type="journal article" date="2013" name="PLoS ONE">
        <title>Whole genome mapping and re-organization of the nuclear and mitochondrial genomes of Babesia microti isolates.</title>
        <authorList>
            <person name="Cornillot E."/>
            <person name="Dassouli A."/>
            <person name="Garg A."/>
            <person name="Pachikara N."/>
            <person name="Randazzo S."/>
            <person name="Depoix D."/>
            <person name="Carcy B."/>
            <person name="Delbecq S."/>
            <person name="Frutos R."/>
            <person name="Silva J.C."/>
            <person name="Sutton R."/>
            <person name="Krause P.J."/>
            <person name="Mamoun C.B."/>
        </authorList>
    </citation>
    <scope>NUCLEOTIDE SEQUENCE [LARGE SCALE GENOMIC DNA]</scope>
    <source>
        <strain evidence="4 5">RI</strain>
    </source>
</reference>
<keyword evidence="2 4" id="KW-0689">Ribosomal protein</keyword>
<organism evidence="4 5">
    <name type="scientific">Babesia microti (strain RI)</name>
    <dbReference type="NCBI Taxonomy" id="1133968"/>
    <lineage>
        <taxon>Eukaryota</taxon>
        <taxon>Sar</taxon>
        <taxon>Alveolata</taxon>
        <taxon>Apicomplexa</taxon>
        <taxon>Aconoidasida</taxon>
        <taxon>Piroplasmida</taxon>
        <taxon>Babesiidae</taxon>
        <taxon>Babesia</taxon>
    </lineage>
</organism>
<dbReference type="KEGG" id="bmic:BMR1_01G03305"/>
<evidence type="ECO:0000256" key="2">
    <source>
        <dbReference type="ARBA" id="ARBA00022980"/>
    </source>
</evidence>
<comment type="similarity">
    <text evidence="1">Belongs to the universal ribosomal protein uL16 family.</text>
</comment>
<accession>I7I8E7</accession>
<dbReference type="CDD" id="cd01433">
    <property type="entry name" value="Ribosomal_L16_L10e"/>
    <property type="match status" value="1"/>
</dbReference>
<protein>
    <submittedName>
        <fullName evidence="4">Mitochondrial ribosomal protein L16, putative</fullName>
    </submittedName>
</protein>
<dbReference type="Gene3D" id="3.90.1170.10">
    <property type="entry name" value="Ribosomal protein L10e/L16"/>
    <property type="match status" value="1"/>
</dbReference>
<dbReference type="GO" id="GO:0003735">
    <property type="term" value="F:structural constituent of ribosome"/>
    <property type="evidence" value="ECO:0007669"/>
    <property type="project" value="InterPro"/>
</dbReference>
<evidence type="ECO:0000256" key="3">
    <source>
        <dbReference type="ARBA" id="ARBA00023274"/>
    </source>
</evidence>
<dbReference type="InterPro" id="IPR047873">
    <property type="entry name" value="Ribosomal_uL16"/>
</dbReference>
<dbReference type="AlphaFoldDB" id="I7I8E7"/>
<gene>
    <name evidence="4" type="ORF">BMR1_01G03305</name>
</gene>
<dbReference type="InterPro" id="IPR016180">
    <property type="entry name" value="Ribosomal_uL16_dom"/>
</dbReference>
<keyword evidence="3" id="KW-0687">Ribonucleoprotein</keyword>
<evidence type="ECO:0000313" key="5">
    <source>
        <dbReference type="Proteomes" id="UP000002899"/>
    </source>
</evidence>
<dbReference type="EMBL" id="FO082871">
    <property type="protein sequence ID" value="CCF73118.1"/>
    <property type="molecule type" value="Genomic_DNA"/>
</dbReference>
<dbReference type="OMA" id="FRTQNNI"/>
<reference evidence="4 5" key="3">
    <citation type="journal article" date="2016" name="Sci. Rep.">
        <title>Genome-wide diversity and gene expression profiling of Babesia microti isolates identify polymorphic genes that mediate host-pathogen interactions.</title>
        <authorList>
            <person name="Silva J.C."/>
            <person name="Cornillot E."/>
            <person name="McCracken C."/>
            <person name="Usmani-Brown S."/>
            <person name="Dwivedi A."/>
            <person name="Ifeonu O.O."/>
            <person name="Crabtree J."/>
            <person name="Gotia H.T."/>
            <person name="Virji A.Z."/>
            <person name="Reynes C."/>
            <person name="Colinge J."/>
            <person name="Kumar V."/>
            <person name="Lawres L."/>
            <person name="Pazzi J.E."/>
            <person name="Pablo J.V."/>
            <person name="Hung C."/>
            <person name="Brancato J."/>
            <person name="Kumari P."/>
            <person name="Orvis J."/>
            <person name="Tretina K."/>
            <person name="Chibucos M."/>
            <person name="Ott S."/>
            <person name="Sadzewicz L."/>
            <person name="Sengamalay N."/>
            <person name="Shetty A.C."/>
            <person name="Su Q."/>
            <person name="Tallon L."/>
            <person name="Fraser C.M."/>
            <person name="Frutos R."/>
            <person name="Molina D.M."/>
            <person name="Krause P.J."/>
            <person name="Ben Mamoun C."/>
        </authorList>
    </citation>
    <scope>NUCLEOTIDE SEQUENCE [LARGE SCALE GENOMIC DNA]</scope>
    <source>
        <strain evidence="4 5">RI</strain>
    </source>
</reference>
<sequence length="173" mass="19492">MPPIFYKQPIPVNIKAPKGRIVPLQAPQIHLGKSLVALTAHRISSTALTNLRMALKRYLGKKNEFLVHCHATYPVTKKPDGIKMGQGKGAIKDHVARIPAGFVIARIPQISPFMTQKSIYVALQRVTSLLPIPCQFRSQQNNFPSQSLAKITMLKDQIDLRRSLEWKRKHLSI</sequence>
<dbReference type="GO" id="GO:0005762">
    <property type="term" value="C:mitochondrial large ribosomal subunit"/>
    <property type="evidence" value="ECO:0007669"/>
    <property type="project" value="TreeGrafter"/>
</dbReference>
<dbReference type="VEuPathDB" id="PiroplasmaDB:BMR1_01G03305"/>
<evidence type="ECO:0000313" key="4">
    <source>
        <dbReference type="EMBL" id="CCF73118.1"/>
    </source>
</evidence>
<dbReference type="RefSeq" id="XP_012647727.1">
    <property type="nucleotide sequence ID" value="XM_012792273.1"/>
</dbReference>
<keyword evidence="5" id="KW-1185">Reference proteome</keyword>
<dbReference type="GO" id="GO:0032543">
    <property type="term" value="P:mitochondrial translation"/>
    <property type="evidence" value="ECO:0007669"/>
    <property type="project" value="TreeGrafter"/>
</dbReference>
<dbReference type="GO" id="GO:0019843">
    <property type="term" value="F:rRNA binding"/>
    <property type="evidence" value="ECO:0007669"/>
    <property type="project" value="InterPro"/>
</dbReference>
<reference evidence="4 5" key="1">
    <citation type="journal article" date="2012" name="Nucleic Acids Res.">
        <title>Sequencing of the smallest Apicomplexan genome from the human pathogen Babesia microti.</title>
        <authorList>
            <person name="Cornillot E."/>
            <person name="Hadj-Kaddour K."/>
            <person name="Dassouli A."/>
            <person name="Noel B."/>
            <person name="Ranwez V."/>
            <person name="Vacherie B."/>
            <person name="Augagneur Y."/>
            <person name="Bres V."/>
            <person name="Duclos A."/>
            <person name="Randazzo S."/>
            <person name="Carcy B."/>
            <person name="Debierre-Grockiego F."/>
            <person name="Delbecq S."/>
            <person name="Moubri-Menage K."/>
            <person name="Shams-Eldin H."/>
            <person name="Usmani-Brown S."/>
            <person name="Bringaud F."/>
            <person name="Wincker P."/>
            <person name="Vivares C.P."/>
            <person name="Schwarz R.T."/>
            <person name="Schetters T.P."/>
            <person name="Krause P.J."/>
            <person name="Gorenflot A."/>
            <person name="Berry V."/>
            <person name="Barbe V."/>
            <person name="Ben Mamoun C."/>
        </authorList>
    </citation>
    <scope>NUCLEOTIDE SEQUENCE [LARGE SCALE GENOMIC DNA]</scope>
    <source>
        <strain evidence="4 5">RI</strain>
    </source>
</reference>
<dbReference type="GeneID" id="24423740"/>
<name>I7I8E7_BABMR</name>
<dbReference type="OrthoDB" id="268521at2759"/>
<dbReference type="PANTHER" id="PTHR12220">
    <property type="entry name" value="50S/60S RIBOSOMAL PROTEIN L16"/>
    <property type="match status" value="1"/>
</dbReference>
<proteinExistence type="inferred from homology"/>
<dbReference type="SUPFAM" id="SSF54686">
    <property type="entry name" value="Ribosomal protein L16p/L10e"/>
    <property type="match status" value="1"/>
</dbReference>
<dbReference type="InterPro" id="IPR036920">
    <property type="entry name" value="Ribosomal_uL16_sf"/>
</dbReference>
<dbReference type="InterPro" id="IPR000114">
    <property type="entry name" value="Ribosomal_uL16_bact-type"/>
</dbReference>
<dbReference type="Pfam" id="PF00252">
    <property type="entry name" value="Ribosomal_L16"/>
    <property type="match status" value="1"/>
</dbReference>
<dbReference type="PANTHER" id="PTHR12220:SF13">
    <property type="entry name" value="LARGE RIBOSOMAL SUBUNIT PROTEIN UL16M"/>
    <property type="match status" value="1"/>
</dbReference>
<evidence type="ECO:0000256" key="1">
    <source>
        <dbReference type="ARBA" id="ARBA00008931"/>
    </source>
</evidence>
<dbReference type="Proteomes" id="UP000002899">
    <property type="component" value="Chromosome I"/>
</dbReference>